<dbReference type="Gene3D" id="3.10.110.10">
    <property type="entry name" value="Ubiquitin Conjugating Enzyme"/>
    <property type="match status" value="1"/>
</dbReference>
<feature type="compositionally biased region" description="Low complexity" evidence="2">
    <location>
        <begin position="17"/>
        <end position="26"/>
    </location>
</feature>
<feature type="compositionally biased region" description="Low complexity" evidence="2">
    <location>
        <begin position="978"/>
        <end position="991"/>
    </location>
</feature>
<evidence type="ECO:0000256" key="1">
    <source>
        <dbReference type="ARBA" id="ARBA00022786"/>
    </source>
</evidence>
<feature type="region of interest" description="Disordered" evidence="2">
    <location>
        <begin position="17"/>
        <end position="40"/>
    </location>
</feature>
<dbReference type="Pfam" id="PF00179">
    <property type="entry name" value="UQ_con"/>
    <property type="match status" value="1"/>
</dbReference>
<feature type="compositionally biased region" description="Pro residues" evidence="2">
    <location>
        <begin position="1022"/>
        <end position="1032"/>
    </location>
</feature>
<dbReference type="SUPFAM" id="SSF53300">
    <property type="entry name" value="vWA-like"/>
    <property type="match status" value="1"/>
</dbReference>
<dbReference type="PANTHER" id="PTHR24067">
    <property type="entry name" value="UBIQUITIN-CONJUGATING ENZYME E2"/>
    <property type="match status" value="1"/>
</dbReference>
<dbReference type="Gene3D" id="3.40.50.410">
    <property type="entry name" value="von Willebrand factor, type A domain"/>
    <property type="match status" value="1"/>
</dbReference>
<dbReference type="SUPFAM" id="SSF54495">
    <property type="entry name" value="UBC-like"/>
    <property type="match status" value="1"/>
</dbReference>
<feature type="compositionally biased region" description="Low complexity" evidence="2">
    <location>
        <begin position="1033"/>
        <end position="1047"/>
    </location>
</feature>
<sequence length="1187" mass="128905">MKQSRLRASLARTASVSSAASQQTSSEWGGSQATLTPGAVRANNTPSTAIYIRFITPTDALGQKLSNIPIFRDPITLSTKVSQLKELVKIKVFNQSFNAPYAVDLHVVAHPLLSDDDNLTLFDYDLAGTKKAPLNLFVVLRYTGTIGITTKHFGDDVRSTSNCSAWHPVEGTTRAGISTFCASLEMLKRKVTDGSTQRRFLTALWQTTHFLPAVYAMAGLFDARTLTAEEKAALAQTFQALCLRSVPDWATGGKPENALEGSRQLLGWLLDQVSAFKRGGSGKEDWTRKVIIKPVGSTGSETVTPENNILSVVLQSGEVLKVTVEFLDKSAQTYPDSRQLALSFRGSYSFDGNSYLVLPKDAGHLLDHRILHHPTQEGFYEQIINTTNLPALMTVAPLSLSSSRPPVLTLNNEGLVSIFEFGGECATEWARMWNPVTGVQLLMSNDQGQALAKTLKDVIQTRKVSGAWPLDGWDVGCLNASAVDTRKPKEAVMICIDCSSSMYDPAYRNEDANLKAHERINRMTAAKMLFKHYSATASNYKLPVWFGVMKFDVAVTTMQEFTPLLEEVEPKIEKLSPNGMTAMWDCIYQAGEQLMDFKEDNPDTKLRIIVLTDGIDNRSKQTDKTTYSLLWENEIVLDAIVIGTDYFKSLFKICRVTGGYAMKPTATTEIFGIAEMETMVDQTFRPPIHRHAYLPFFDTIEPLDPFTVNAFDFPETRDHPNQNDEFMSLANAHKAFGKNKQLVVDKGTVRAAADVVKNRRMLLEIKDMAENPHPDMDIYVSETNMAFWKVVMQGPDASNYAQGTFVMFLDMIDDFPRKAPAARFITPIIHPNVNKHGRVCHAILDQDWKAETKVRDILCCIFGLLMAPERNEPVDAIATLKYWTQDENLYSEEIAQHIKKFASTNRKDWAHRIVPDLDAIPGAAPSKTITTTPVRRLTVSEAIEPTSPIASRSNKYDPATLRIARFPVKASSPPSPPATSTSPTAATTPAASTPPPAATTSAAAEKSAVVAAAAAAAVASQPSPPASPPAHRPAPLRLTPTSSATTVPPAPLPPWPQVPASPALSSTSSAGLTTESVSSSTAAVVPRANRFAAIKAASPAPSMGSGASVPRSVSMPLGGGGAAPLFSLTRNLPETAPAVAPAASGSGSFVVNSVQPAASMARPSSIHSNRSSMSFKLKRVFGRGDKS</sequence>
<dbReference type="InterPro" id="IPR036465">
    <property type="entry name" value="vWFA_dom_sf"/>
</dbReference>
<organism evidence="4 5">
    <name type="scientific">Drechslerella dactyloides</name>
    <name type="common">Nematode-trapping fungus</name>
    <name type="synonym">Arthrobotrys dactyloides</name>
    <dbReference type="NCBI Taxonomy" id="74499"/>
    <lineage>
        <taxon>Eukaryota</taxon>
        <taxon>Fungi</taxon>
        <taxon>Dikarya</taxon>
        <taxon>Ascomycota</taxon>
        <taxon>Pezizomycotina</taxon>
        <taxon>Orbiliomycetes</taxon>
        <taxon>Orbiliales</taxon>
        <taxon>Orbiliaceae</taxon>
        <taxon>Drechslerella</taxon>
    </lineage>
</organism>
<feature type="compositionally biased region" description="Low complexity" evidence="2">
    <location>
        <begin position="1060"/>
        <end position="1083"/>
    </location>
</feature>
<dbReference type="InterPro" id="IPR016135">
    <property type="entry name" value="UBQ-conjugating_enzyme/RWD"/>
</dbReference>
<evidence type="ECO:0000313" key="4">
    <source>
        <dbReference type="EMBL" id="KAJ6263455.1"/>
    </source>
</evidence>
<evidence type="ECO:0000259" key="3">
    <source>
        <dbReference type="PROSITE" id="PS50127"/>
    </source>
</evidence>
<comment type="caution">
    <text evidence="4">The sequence shown here is derived from an EMBL/GenBank/DDBJ whole genome shotgun (WGS) entry which is preliminary data.</text>
</comment>
<gene>
    <name evidence="4" type="ORF">Dda_2019</name>
</gene>
<feature type="domain" description="UBC core" evidence="3">
    <location>
        <begin position="756"/>
        <end position="903"/>
    </location>
</feature>
<name>A0AAD6NML9_DREDA</name>
<dbReference type="CDD" id="cd00198">
    <property type="entry name" value="vWFA"/>
    <property type="match status" value="1"/>
</dbReference>
<dbReference type="InterPro" id="IPR000608">
    <property type="entry name" value="UBC"/>
</dbReference>
<protein>
    <recommendedName>
        <fullName evidence="3">UBC core domain-containing protein</fullName>
    </recommendedName>
</protein>
<evidence type="ECO:0000256" key="2">
    <source>
        <dbReference type="SAM" id="MobiDB-lite"/>
    </source>
</evidence>
<feature type="region of interest" description="Disordered" evidence="2">
    <location>
        <begin position="1020"/>
        <end position="1083"/>
    </location>
</feature>
<dbReference type="PROSITE" id="PS50127">
    <property type="entry name" value="UBC_2"/>
    <property type="match status" value="1"/>
</dbReference>
<dbReference type="InterPro" id="IPR050113">
    <property type="entry name" value="Ub_conjugating_enzyme"/>
</dbReference>
<keyword evidence="1" id="KW-0833">Ubl conjugation pathway</keyword>
<feature type="compositionally biased region" description="Pro residues" evidence="2">
    <location>
        <begin position="1048"/>
        <end position="1059"/>
    </location>
</feature>
<accession>A0AAD6NML9</accession>
<dbReference type="SMART" id="SM00212">
    <property type="entry name" value="UBCc"/>
    <property type="match status" value="1"/>
</dbReference>
<dbReference type="EMBL" id="JAQGDS010000002">
    <property type="protein sequence ID" value="KAJ6263455.1"/>
    <property type="molecule type" value="Genomic_DNA"/>
</dbReference>
<feature type="region of interest" description="Disordered" evidence="2">
    <location>
        <begin position="967"/>
        <end position="1003"/>
    </location>
</feature>
<reference evidence="4" key="1">
    <citation type="submission" date="2023-01" db="EMBL/GenBank/DDBJ databases">
        <title>The chitinases involved in constricting ring structure development in the nematode-trapping fungus Drechslerella dactyloides.</title>
        <authorList>
            <person name="Wang R."/>
            <person name="Zhang L."/>
            <person name="Tang P."/>
            <person name="Li S."/>
            <person name="Liang L."/>
        </authorList>
    </citation>
    <scope>NUCLEOTIDE SEQUENCE</scope>
    <source>
        <strain evidence="4">YMF1.00031</strain>
    </source>
</reference>
<dbReference type="AlphaFoldDB" id="A0AAD6NML9"/>
<proteinExistence type="predicted"/>
<evidence type="ECO:0000313" key="5">
    <source>
        <dbReference type="Proteomes" id="UP001221413"/>
    </source>
</evidence>
<keyword evidence="5" id="KW-1185">Reference proteome</keyword>
<dbReference type="Proteomes" id="UP001221413">
    <property type="component" value="Unassembled WGS sequence"/>
</dbReference>